<proteinExistence type="predicted"/>
<organism evidence="2 3">
    <name type="scientific">Streptomyces rubradiris</name>
    <name type="common">Streptomyces achromogenes subsp. rubradiris</name>
    <dbReference type="NCBI Taxonomy" id="285531"/>
    <lineage>
        <taxon>Bacteria</taxon>
        <taxon>Bacillati</taxon>
        <taxon>Actinomycetota</taxon>
        <taxon>Actinomycetes</taxon>
        <taxon>Kitasatosporales</taxon>
        <taxon>Streptomycetaceae</taxon>
        <taxon>Streptomyces</taxon>
    </lineage>
</organism>
<dbReference type="Gene3D" id="3.60.15.10">
    <property type="entry name" value="Ribonuclease Z/Hydroxyacylglutathione hydrolase-like"/>
    <property type="match status" value="1"/>
</dbReference>
<feature type="domain" description="Metallo-beta-lactamase" evidence="1">
    <location>
        <begin position="41"/>
        <end position="220"/>
    </location>
</feature>
<dbReference type="PANTHER" id="PTHR42951:SF4">
    <property type="entry name" value="ACYL-COENZYME A THIOESTERASE MBLAC2"/>
    <property type="match status" value="1"/>
</dbReference>
<evidence type="ECO:0000259" key="1">
    <source>
        <dbReference type="SMART" id="SM00849"/>
    </source>
</evidence>
<dbReference type="SUPFAM" id="SSF56281">
    <property type="entry name" value="Metallo-hydrolase/oxidoreductase"/>
    <property type="match status" value="1"/>
</dbReference>
<dbReference type="SMART" id="SM00849">
    <property type="entry name" value="Lactamase_B"/>
    <property type="match status" value="1"/>
</dbReference>
<keyword evidence="3" id="KW-1185">Reference proteome</keyword>
<comment type="caution">
    <text evidence="2">The sequence shown here is derived from an EMBL/GenBank/DDBJ whole genome shotgun (WGS) entry which is preliminary data.</text>
</comment>
<evidence type="ECO:0000313" key="3">
    <source>
        <dbReference type="Proteomes" id="UP000646738"/>
    </source>
</evidence>
<dbReference type="InterPro" id="IPR036866">
    <property type="entry name" value="RibonucZ/Hydroxyglut_hydro"/>
</dbReference>
<dbReference type="RefSeq" id="WP_189997977.1">
    <property type="nucleotide sequence ID" value="NZ_BNCB01000018.1"/>
</dbReference>
<gene>
    <name evidence="2" type="ORF">Srubr_81090</name>
</gene>
<accession>A0ABQ3RQZ4</accession>
<dbReference type="EMBL" id="BNEA01000018">
    <property type="protein sequence ID" value="GHI58263.1"/>
    <property type="molecule type" value="Genomic_DNA"/>
</dbReference>
<name>A0ABQ3RQZ4_STRRR</name>
<evidence type="ECO:0000313" key="2">
    <source>
        <dbReference type="EMBL" id="GHI58263.1"/>
    </source>
</evidence>
<dbReference type="InterPro" id="IPR001279">
    <property type="entry name" value="Metallo-B-lactamas"/>
</dbReference>
<sequence length="316" mass="33793">MTQPNLSRTGRCRLSAPFEPRTTEIADGVYAYTSAGDGRCPSNAGVITGPDGVTIVDTVAPRARAQDLRAFVDDLGAGPVRVVVNTHHHVDHTLGNAVFPGAAVVAHVLARSEMAESALALARLWPGGERDEVRLVPPSVTFDERLTLYSGDRRVELVYCGPAHTTNDVVAWLPEDRVLFTGDIVLSGVTPCTVTGSVEGTLRAVARLRAFGARTVVCGRGPLRGSDVFDETEAYLRWVQAVAMEGWRRGLTPLQTAEEAAPGPFGHLNAPERLVGNLYRAFAELDGGALGRSLELPRVFEETARFREGAGPACLA</sequence>
<dbReference type="PANTHER" id="PTHR42951">
    <property type="entry name" value="METALLO-BETA-LACTAMASE DOMAIN-CONTAINING"/>
    <property type="match status" value="1"/>
</dbReference>
<dbReference type="Pfam" id="PF00753">
    <property type="entry name" value="Lactamase_B"/>
    <property type="match status" value="1"/>
</dbReference>
<dbReference type="Proteomes" id="UP000646738">
    <property type="component" value="Unassembled WGS sequence"/>
</dbReference>
<dbReference type="InterPro" id="IPR050855">
    <property type="entry name" value="NDM-1-like"/>
</dbReference>
<reference evidence="3" key="1">
    <citation type="submission" date="2023-07" db="EMBL/GenBank/DDBJ databases">
        <title>Whole genome shotgun sequence of Streptomyces achromogenes subsp. rubradiris NBRC 14000.</title>
        <authorList>
            <person name="Komaki H."/>
            <person name="Tamura T."/>
        </authorList>
    </citation>
    <scope>NUCLEOTIDE SEQUENCE [LARGE SCALE GENOMIC DNA]</scope>
    <source>
        <strain evidence="3">NBRC 14000</strain>
    </source>
</reference>
<protein>
    <submittedName>
        <fullName evidence="2">MBL fold metallo-hydrolase</fullName>
    </submittedName>
</protein>
<dbReference type="CDD" id="cd16282">
    <property type="entry name" value="metallo-hydrolase-like_MBL-fold"/>
    <property type="match status" value="1"/>
</dbReference>